<proteinExistence type="predicted"/>
<protein>
    <submittedName>
        <fullName evidence="1">Uncharacterized protein</fullName>
    </submittedName>
</protein>
<organism evidence="1 2">
    <name type="scientific">Parahaliea mediterranea</name>
    <dbReference type="NCBI Taxonomy" id="651086"/>
    <lineage>
        <taxon>Bacteria</taxon>
        <taxon>Pseudomonadati</taxon>
        <taxon>Pseudomonadota</taxon>
        <taxon>Gammaproteobacteria</taxon>
        <taxon>Cellvibrionales</taxon>
        <taxon>Halieaceae</taxon>
        <taxon>Parahaliea</taxon>
    </lineage>
</organism>
<accession>A0A939DEC9</accession>
<dbReference type="Proteomes" id="UP000664303">
    <property type="component" value="Unassembled WGS sequence"/>
</dbReference>
<evidence type="ECO:0000313" key="1">
    <source>
        <dbReference type="EMBL" id="MBN7795942.1"/>
    </source>
</evidence>
<keyword evidence="2" id="KW-1185">Reference proteome</keyword>
<comment type="caution">
    <text evidence="1">The sequence shown here is derived from an EMBL/GenBank/DDBJ whole genome shotgun (WGS) entry which is preliminary data.</text>
</comment>
<evidence type="ECO:0000313" key="2">
    <source>
        <dbReference type="Proteomes" id="UP000664303"/>
    </source>
</evidence>
<reference evidence="1" key="1">
    <citation type="submission" date="2021-02" db="EMBL/GenBank/DDBJ databases">
        <title>PHA producing bacteria isolated from coastal sediment in Guangdong, Shenzhen.</title>
        <authorList>
            <person name="Zheng W."/>
            <person name="Yu S."/>
            <person name="Huang Y."/>
        </authorList>
    </citation>
    <scope>NUCLEOTIDE SEQUENCE</scope>
    <source>
        <strain evidence="1">TN14-10</strain>
    </source>
</reference>
<dbReference type="EMBL" id="JAFKCZ010000004">
    <property type="protein sequence ID" value="MBN7795942.1"/>
    <property type="molecule type" value="Genomic_DNA"/>
</dbReference>
<dbReference type="RefSeq" id="WP_206559398.1">
    <property type="nucleotide sequence ID" value="NZ_JAFKCZ010000004.1"/>
</dbReference>
<sequence length="175" mass="19764">MSNLKNTSTQALTVTIPSDHTLEMGAIREGKNYPAPPYGMLGRSGRSKHKIDGVNVPFLLKQLTGTGHWFFWTLVEARDYETNLVKPTQLAGLSRQERGRIARAYKELEKKRLAIRTARQTYLINPKVMLPMLKYFERTWFEWEAACNKKGLTTEASVPFALKVTPGNSPPAKLA</sequence>
<gene>
    <name evidence="1" type="ORF">JYP50_05050</name>
</gene>
<dbReference type="AlphaFoldDB" id="A0A939DEC9"/>
<name>A0A939DEC9_9GAMM</name>